<accession>A0AA88JDS9</accession>
<sequence>MLDRDNIVVLIVEALLTLAHSAIDLVAARSLLGAIQRKGPRSPRNSPVASKGSLQAWRVGREGRRSER</sequence>
<gene>
    <name evidence="2" type="ORF">TIFTF001_037582</name>
    <name evidence="3" type="ORF">TIFTF001_037613</name>
</gene>
<evidence type="ECO:0000313" key="2">
    <source>
        <dbReference type="EMBL" id="GMN68526.1"/>
    </source>
</evidence>
<dbReference type="Gramene" id="FCD_00028720-RA">
    <property type="protein sequence ID" value="FCD_00028720-RA:cds"/>
    <property type="gene ID" value="FCD_00028720"/>
</dbReference>
<protein>
    <submittedName>
        <fullName evidence="3">Uncharacterized protein</fullName>
    </submittedName>
</protein>
<dbReference type="EMBL" id="BTGU01000636">
    <property type="protein sequence ID" value="GMN68526.1"/>
    <property type="molecule type" value="Genomic_DNA"/>
</dbReference>
<keyword evidence="4" id="KW-1185">Reference proteome</keyword>
<feature type="compositionally biased region" description="Basic and acidic residues" evidence="1">
    <location>
        <begin position="59"/>
        <end position="68"/>
    </location>
</feature>
<reference evidence="3" key="1">
    <citation type="submission" date="2023-07" db="EMBL/GenBank/DDBJ databases">
        <title>draft genome sequence of fig (Ficus carica).</title>
        <authorList>
            <person name="Takahashi T."/>
            <person name="Nishimura K."/>
        </authorList>
    </citation>
    <scope>NUCLEOTIDE SEQUENCE</scope>
</reference>
<dbReference type="EMBL" id="BTGU01000642">
    <property type="protein sequence ID" value="GMN68556.1"/>
    <property type="molecule type" value="Genomic_DNA"/>
</dbReference>
<proteinExistence type="predicted"/>
<evidence type="ECO:0000313" key="4">
    <source>
        <dbReference type="Proteomes" id="UP001187192"/>
    </source>
</evidence>
<evidence type="ECO:0000313" key="3">
    <source>
        <dbReference type="EMBL" id="GMN68556.1"/>
    </source>
</evidence>
<dbReference type="Proteomes" id="UP001187192">
    <property type="component" value="Unassembled WGS sequence"/>
</dbReference>
<dbReference type="AlphaFoldDB" id="A0AA88JDS9"/>
<organism evidence="3 4">
    <name type="scientific">Ficus carica</name>
    <name type="common">Common fig</name>
    <dbReference type="NCBI Taxonomy" id="3494"/>
    <lineage>
        <taxon>Eukaryota</taxon>
        <taxon>Viridiplantae</taxon>
        <taxon>Streptophyta</taxon>
        <taxon>Embryophyta</taxon>
        <taxon>Tracheophyta</taxon>
        <taxon>Spermatophyta</taxon>
        <taxon>Magnoliopsida</taxon>
        <taxon>eudicotyledons</taxon>
        <taxon>Gunneridae</taxon>
        <taxon>Pentapetalae</taxon>
        <taxon>rosids</taxon>
        <taxon>fabids</taxon>
        <taxon>Rosales</taxon>
        <taxon>Moraceae</taxon>
        <taxon>Ficeae</taxon>
        <taxon>Ficus</taxon>
    </lineage>
</organism>
<name>A0AA88JDS9_FICCA</name>
<feature type="region of interest" description="Disordered" evidence="1">
    <location>
        <begin position="37"/>
        <end position="68"/>
    </location>
</feature>
<evidence type="ECO:0000256" key="1">
    <source>
        <dbReference type="SAM" id="MobiDB-lite"/>
    </source>
</evidence>
<comment type="caution">
    <text evidence="3">The sequence shown here is derived from an EMBL/GenBank/DDBJ whole genome shotgun (WGS) entry which is preliminary data.</text>
</comment>